<dbReference type="EC" id="3.6.1.-" evidence="11"/>
<dbReference type="EMBL" id="JAAVXB010000017">
    <property type="protein sequence ID" value="NKF24590.1"/>
    <property type="molecule type" value="Genomic_DNA"/>
</dbReference>
<keyword evidence="6 11" id="KW-0067">ATP-binding</keyword>
<dbReference type="InterPro" id="IPR032781">
    <property type="entry name" value="ABC_tran_Xtn"/>
</dbReference>
<dbReference type="AlphaFoldDB" id="A0A970B8C2"/>
<keyword evidence="2 11" id="KW-0677">Repeat</keyword>
<dbReference type="Pfam" id="PF12848">
    <property type="entry name" value="ABC_tran_Xtn"/>
    <property type="match status" value="1"/>
</dbReference>
<dbReference type="InterPro" id="IPR027417">
    <property type="entry name" value="P-loop_NTPase"/>
</dbReference>
<dbReference type="PROSITE" id="PS50893">
    <property type="entry name" value="ABC_TRANSPORTER_2"/>
    <property type="match status" value="2"/>
</dbReference>
<evidence type="ECO:0000256" key="8">
    <source>
        <dbReference type="ARBA" id="ARBA00023204"/>
    </source>
</evidence>
<dbReference type="Gene3D" id="3.40.50.300">
    <property type="entry name" value="P-loop containing nucleotide triphosphate hydrolases"/>
    <property type="match status" value="2"/>
</dbReference>
<reference evidence="14" key="1">
    <citation type="submission" date="2020-03" db="EMBL/GenBank/DDBJ databases">
        <title>Solimonas marina sp. nov., isolated from deep seawater of the Pacific Ocean.</title>
        <authorList>
            <person name="Liu X."/>
            <person name="Lai Q."/>
            <person name="Sun F."/>
            <person name="Gai Y."/>
            <person name="Li G."/>
            <person name="Shao Z."/>
        </authorList>
    </citation>
    <scope>NUCLEOTIDE SEQUENCE</scope>
    <source>
        <strain evidence="14">C16B3</strain>
    </source>
</reference>
<comment type="function">
    <text evidence="11">Probably plays a role in ribosome assembly or function. May be involved in resolution of branched DNA intermediates that result from template switching in postreplication gaps. Binds DNA and has ATPase activity.</text>
</comment>
<dbReference type="PROSITE" id="PS00211">
    <property type="entry name" value="ABC_TRANSPORTER_1"/>
    <property type="match status" value="1"/>
</dbReference>
<proteinExistence type="inferred from homology"/>
<dbReference type="Proteomes" id="UP000653472">
    <property type="component" value="Unassembled WGS sequence"/>
</dbReference>
<feature type="domain" description="ABC transporter" evidence="13">
    <location>
        <begin position="315"/>
        <end position="533"/>
    </location>
</feature>
<evidence type="ECO:0000256" key="9">
    <source>
        <dbReference type="ARBA" id="ARBA00049360"/>
    </source>
</evidence>
<feature type="binding site" evidence="11">
    <location>
        <begin position="347"/>
        <end position="354"/>
    </location>
    <ligand>
        <name>ATP</name>
        <dbReference type="ChEBI" id="CHEBI:30616"/>
        <label>2</label>
    </ligand>
</feature>
<dbReference type="GO" id="GO:0005524">
    <property type="term" value="F:ATP binding"/>
    <property type="evidence" value="ECO:0007669"/>
    <property type="project" value="UniProtKB-UniRule"/>
</dbReference>
<keyword evidence="3 11" id="KW-0547">Nucleotide-binding</keyword>
<evidence type="ECO:0000256" key="10">
    <source>
        <dbReference type="ARBA" id="ARBA00061478"/>
    </source>
</evidence>
<dbReference type="Pfam" id="PF16326">
    <property type="entry name" value="ABC_tran_CTD"/>
    <property type="match status" value="1"/>
</dbReference>
<comment type="similarity">
    <text evidence="10 11">Belongs to the ABC transporter superfamily. ABCF family. Uup subfamily.</text>
</comment>
<gene>
    <name evidence="11" type="primary">uup</name>
    <name evidence="14" type="ORF">G7Y82_19955</name>
</gene>
<dbReference type="PANTHER" id="PTHR42855:SF1">
    <property type="entry name" value="ABC TRANSPORTER DOMAIN-CONTAINING PROTEIN"/>
    <property type="match status" value="1"/>
</dbReference>
<dbReference type="Pfam" id="PF00005">
    <property type="entry name" value="ABC_tran"/>
    <property type="match status" value="2"/>
</dbReference>
<dbReference type="InterPro" id="IPR051309">
    <property type="entry name" value="ABCF_ATPase"/>
</dbReference>
<evidence type="ECO:0000256" key="7">
    <source>
        <dbReference type="ARBA" id="ARBA00023125"/>
    </source>
</evidence>
<dbReference type="FunFam" id="3.40.50.300:FF:000011">
    <property type="entry name" value="Putative ABC transporter ATP-binding component"/>
    <property type="match status" value="1"/>
</dbReference>
<evidence type="ECO:0000256" key="1">
    <source>
        <dbReference type="ARBA" id="ARBA00022490"/>
    </source>
</evidence>
<dbReference type="SMART" id="SM00382">
    <property type="entry name" value="AAA"/>
    <property type="match status" value="2"/>
</dbReference>
<dbReference type="PANTHER" id="PTHR42855">
    <property type="entry name" value="ABC TRANSPORTER ATP-BINDING SUBUNIT"/>
    <property type="match status" value="1"/>
</dbReference>
<dbReference type="InterPro" id="IPR003439">
    <property type="entry name" value="ABC_transporter-like_ATP-bd"/>
</dbReference>
<comment type="subcellular location">
    <subcellularLocation>
        <location evidence="11">Cytoplasm</location>
    </subcellularLocation>
    <text evidence="11">Associates with ribosomes.</text>
</comment>
<dbReference type="FunFam" id="3.40.50.300:FF:000309">
    <property type="entry name" value="ABC transporter ATP-binding protein"/>
    <property type="match status" value="1"/>
</dbReference>
<dbReference type="RefSeq" id="WP_168149899.1">
    <property type="nucleotide sequence ID" value="NZ_JAAVXB010000017.1"/>
</dbReference>
<sequence>MTLLALKNITLRFGGPPLLDGVDFAIERGERVCLLGRNGEGKSTLMRVVTGQQQADDGDVIRSQALRIAEMPQDVPKGLTGTVRDVVASGAGAVGEALAEYYQLLERDPNQLDRLGKLQHVLDSQDGWALDARIDSIVSRLELPPDTDFDALSGGLKRRALLGRALASEPDLLLLDEPTNHLDVDSIAWIEDFLVSWSGALLFITHDRAFLRRLATRIVELDRGQLTSWPGDYDNYLRRREERLHAEAQEVALFDKKLAQEEAWIRKGIEARRTRDMGRVKRLYEMRDQYAQRRKLQGTAQFTVQEAERSGKLVTEAKNLSYRWDDKTICRNFSTTILRGDKIGVIGPNGAGKTTLLRLLLGQLQPDSGEVRTGSNLEIAWFDQLRSTLDESKPVWENIAGGREFVEIGGARKHVMSYLQEFLFTPDRARSPTHVLSGGERSRLLLAQLFSQPANLLVLDEPTNDLDVETLDLLEELLNDFDGTVLVVSHDRAFVDNVVMRTLAFEGDGRISEYVGGFEDWLRQRPTPAAKSAPATKPATPATTAAPTPAVTKPAMSSKDKRELADLPAKIEKLETEQEALGLKLAALYAEKPDQAVDVQKRLTAIETELAGAYARWETLESLRS</sequence>
<dbReference type="InterPro" id="IPR003593">
    <property type="entry name" value="AAA+_ATPase"/>
</dbReference>
<evidence type="ECO:0000313" key="14">
    <source>
        <dbReference type="EMBL" id="NKF24590.1"/>
    </source>
</evidence>
<dbReference type="GO" id="GO:0003677">
    <property type="term" value="F:DNA binding"/>
    <property type="evidence" value="ECO:0007669"/>
    <property type="project" value="UniProtKB-UniRule"/>
</dbReference>
<evidence type="ECO:0000256" key="4">
    <source>
        <dbReference type="ARBA" id="ARBA00022763"/>
    </source>
</evidence>
<feature type="domain" description="ABC transporter" evidence="13">
    <location>
        <begin position="4"/>
        <end position="248"/>
    </location>
</feature>
<evidence type="ECO:0000256" key="12">
    <source>
        <dbReference type="SAM" id="MobiDB-lite"/>
    </source>
</evidence>
<comment type="catalytic activity">
    <reaction evidence="9 11">
        <text>ATP + H2O = ADP + phosphate + H(+)</text>
        <dbReference type="Rhea" id="RHEA:13065"/>
        <dbReference type="ChEBI" id="CHEBI:15377"/>
        <dbReference type="ChEBI" id="CHEBI:15378"/>
        <dbReference type="ChEBI" id="CHEBI:30616"/>
        <dbReference type="ChEBI" id="CHEBI:43474"/>
        <dbReference type="ChEBI" id="CHEBI:456216"/>
    </reaction>
</comment>
<evidence type="ECO:0000259" key="13">
    <source>
        <dbReference type="PROSITE" id="PS50893"/>
    </source>
</evidence>
<keyword evidence="5 11" id="KW-0378">Hydrolase</keyword>
<organism evidence="14 15">
    <name type="scientific">Solimonas marina</name>
    <dbReference type="NCBI Taxonomy" id="2714601"/>
    <lineage>
        <taxon>Bacteria</taxon>
        <taxon>Pseudomonadati</taxon>
        <taxon>Pseudomonadota</taxon>
        <taxon>Gammaproteobacteria</taxon>
        <taxon>Nevskiales</taxon>
        <taxon>Nevskiaceae</taxon>
        <taxon>Solimonas</taxon>
    </lineage>
</organism>
<dbReference type="GO" id="GO:0006281">
    <property type="term" value="P:DNA repair"/>
    <property type="evidence" value="ECO:0007669"/>
    <property type="project" value="UniProtKB-KW"/>
</dbReference>
<protein>
    <recommendedName>
        <fullName evidence="11">ATP-binding protein Uup</fullName>
        <ecNumber evidence="11">3.6.1.-</ecNumber>
    </recommendedName>
</protein>
<keyword evidence="1 11" id="KW-0963">Cytoplasm</keyword>
<evidence type="ECO:0000256" key="11">
    <source>
        <dbReference type="HAMAP-Rule" id="MF_00848"/>
    </source>
</evidence>
<name>A0A970B8C2_9GAMM</name>
<keyword evidence="4 11" id="KW-0227">DNA damage</keyword>
<feature type="compositionally biased region" description="Low complexity" evidence="12">
    <location>
        <begin position="526"/>
        <end position="555"/>
    </location>
</feature>
<dbReference type="InterPro" id="IPR032524">
    <property type="entry name" value="ABC_tran_C"/>
</dbReference>
<dbReference type="GO" id="GO:0043022">
    <property type="term" value="F:ribosome binding"/>
    <property type="evidence" value="ECO:0007669"/>
    <property type="project" value="UniProtKB-UniRule"/>
</dbReference>
<keyword evidence="7 11" id="KW-0238">DNA-binding</keyword>
<comment type="caution">
    <text evidence="14">The sequence shown here is derived from an EMBL/GenBank/DDBJ whole genome shotgun (WGS) entry which is preliminary data.</text>
</comment>
<keyword evidence="15" id="KW-1185">Reference proteome</keyword>
<dbReference type="GO" id="GO:0005737">
    <property type="term" value="C:cytoplasm"/>
    <property type="evidence" value="ECO:0007669"/>
    <property type="project" value="UniProtKB-SubCell"/>
</dbReference>
<dbReference type="HAMAP" id="MF_00848">
    <property type="entry name" value="Uup"/>
    <property type="match status" value="1"/>
</dbReference>
<feature type="region of interest" description="Disordered" evidence="12">
    <location>
        <begin position="526"/>
        <end position="562"/>
    </location>
</feature>
<dbReference type="InterPro" id="IPR037118">
    <property type="entry name" value="Val-tRNA_synth_C_sf"/>
</dbReference>
<feature type="binding site" evidence="11">
    <location>
        <begin position="36"/>
        <end position="43"/>
    </location>
    <ligand>
        <name>ATP</name>
        <dbReference type="ChEBI" id="CHEBI:30616"/>
        <label>1</label>
    </ligand>
</feature>
<evidence type="ECO:0000313" key="15">
    <source>
        <dbReference type="Proteomes" id="UP000653472"/>
    </source>
</evidence>
<dbReference type="SUPFAM" id="SSF52540">
    <property type="entry name" value="P-loop containing nucleoside triphosphate hydrolases"/>
    <property type="match status" value="2"/>
</dbReference>
<dbReference type="CDD" id="cd03221">
    <property type="entry name" value="ABCF_EF-3"/>
    <property type="match status" value="2"/>
</dbReference>
<accession>A0A970B8C2</accession>
<dbReference type="InterPro" id="IPR043686">
    <property type="entry name" value="Uup"/>
</dbReference>
<dbReference type="GO" id="GO:0016887">
    <property type="term" value="F:ATP hydrolysis activity"/>
    <property type="evidence" value="ECO:0007669"/>
    <property type="project" value="UniProtKB-UniRule"/>
</dbReference>
<keyword evidence="8 11" id="KW-0234">DNA repair</keyword>
<evidence type="ECO:0000256" key="3">
    <source>
        <dbReference type="ARBA" id="ARBA00022741"/>
    </source>
</evidence>
<evidence type="ECO:0000256" key="2">
    <source>
        <dbReference type="ARBA" id="ARBA00022737"/>
    </source>
</evidence>
<evidence type="ECO:0000256" key="6">
    <source>
        <dbReference type="ARBA" id="ARBA00022840"/>
    </source>
</evidence>
<dbReference type="Gene3D" id="1.10.287.380">
    <property type="entry name" value="Valyl-tRNA synthetase, C-terminal domain"/>
    <property type="match status" value="1"/>
</dbReference>
<evidence type="ECO:0000256" key="5">
    <source>
        <dbReference type="ARBA" id="ARBA00022801"/>
    </source>
</evidence>
<dbReference type="InterPro" id="IPR017871">
    <property type="entry name" value="ABC_transporter-like_CS"/>
</dbReference>